<keyword evidence="1" id="KW-0645">Protease</keyword>
<dbReference type="EMBL" id="CP104395">
    <property type="protein sequence ID" value="WEL19849.1"/>
    <property type="molecule type" value="Genomic_DNA"/>
</dbReference>
<reference evidence="1 2" key="1">
    <citation type="submission" date="2022-09" db="EMBL/GenBank/DDBJ databases">
        <title>Xylan utilization by haloarchaea-nanohaloarchaea associations.</title>
        <authorList>
            <person name="Yakimov M."/>
        </authorList>
    </citation>
    <scope>NUCLEOTIDE SEQUENCE [LARGE SCALE GENOMIC DNA]</scope>
    <source>
        <strain evidence="1 2">SVXNc</strain>
    </source>
</reference>
<sequence>MADYGSNTDRRAFLKSVGAGLGLGVIDGRDLQQVGDIEYDPSKEVAYIAGWENVEGGKPGEREPFYNKIGREDFERRWSTFDVKEQIDEKLSQYDEASVAFEQMEDSPTGFGVAVYMPELGSTENDREEIEKLVPAETGGGFKFENDRFERSRVPVKVETQNRKLTSCSSTNFDYIPGGASLEVPSKQNETGTLAAAFYSNEYGGGWVTAGHVVKDIGGSVGNEIHQDAGEVTDPFGVARQAHFDLADLDYAFIEPTSSESTSGFITGSDGSTKEYGLRGIVSDAELVNNVGNESFELLGHGRTTCQSSGYITGVQGSGTTSVTTTTGVQPGDSGGPLFKVEDGEAYIAGIRFMDVDDGARSKSTTANTVENKLNGFFAGNS</sequence>
<dbReference type="GO" id="GO:0008233">
    <property type="term" value="F:peptidase activity"/>
    <property type="evidence" value="ECO:0007669"/>
    <property type="project" value="UniProtKB-KW"/>
</dbReference>
<evidence type="ECO:0000313" key="2">
    <source>
        <dbReference type="Proteomes" id="UP001218034"/>
    </source>
</evidence>
<gene>
    <name evidence="1" type="ORF">SVXNc_0842</name>
</gene>
<dbReference type="GeneID" id="90590279"/>
<organism evidence="1 2">
    <name type="scientific">Candidatus Nanohalococcus occultus</name>
    <dbReference type="NCBI Taxonomy" id="2978047"/>
    <lineage>
        <taxon>Archaea</taxon>
        <taxon>Candidatus Nanohalarchaeota</taxon>
        <taxon>Candidatus Nanohalarchaeota incertae sedis</taxon>
        <taxon>Candidatus Nanohalococcus</taxon>
    </lineage>
</organism>
<keyword evidence="2" id="KW-1185">Reference proteome</keyword>
<evidence type="ECO:0000313" key="1">
    <source>
        <dbReference type="EMBL" id="WEL19849.1"/>
    </source>
</evidence>
<proteinExistence type="predicted"/>
<dbReference type="Proteomes" id="UP001218034">
    <property type="component" value="Chromosome"/>
</dbReference>
<dbReference type="RefSeq" id="WP_347721681.1">
    <property type="nucleotide sequence ID" value="NZ_CP104395.1"/>
</dbReference>
<name>A0ABY8CF41_9ARCH</name>
<dbReference type="GO" id="GO:0006508">
    <property type="term" value="P:proteolysis"/>
    <property type="evidence" value="ECO:0007669"/>
    <property type="project" value="UniProtKB-KW"/>
</dbReference>
<protein>
    <submittedName>
        <fullName evidence="1">Serine protease</fullName>
    </submittedName>
</protein>
<dbReference type="InterPro" id="IPR009003">
    <property type="entry name" value="Peptidase_S1_PA"/>
</dbReference>
<dbReference type="Pfam" id="PF13365">
    <property type="entry name" value="Trypsin_2"/>
    <property type="match status" value="1"/>
</dbReference>
<dbReference type="SUPFAM" id="SSF50494">
    <property type="entry name" value="Trypsin-like serine proteases"/>
    <property type="match status" value="1"/>
</dbReference>
<keyword evidence="1" id="KW-0378">Hydrolase</keyword>
<accession>A0ABY8CF41</accession>